<dbReference type="Proteomes" id="UP000325313">
    <property type="component" value="Unassembled WGS sequence"/>
</dbReference>
<sequence>MRRVTIMGIAWYELIIESVVQGALKAITVHDAISDLPEFEYLNPDRIMAEYRSRRPTELGRTMTIRN</sequence>
<organism evidence="1 2">
    <name type="scientific">Puccinia graminis f. sp. tritici</name>
    <dbReference type="NCBI Taxonomy" id="56615"/>
    <lineage>
        <taxon>Eukaryota</taxon>
        <taxon>Fungi</taxon>
        <taxon>Dikarya</taxon>
        <taxon>Basidiomycota</taxon>
        <taxon>Pucciniomycotina</taxon>
        <taxon>Pucciniomycetes</taxon>
        <taxon>Pucciniales</taxon>
        <taxon>Pucciniaceae</taxon>
        <taxon>Puccinia</taxon>
    </lineage>
</organism>
<proteinExistence type="predicted"/>
<reference evidence="1 2" key="1">
    <citation type="submission" date="2019-05" db="EMBL/GenBank/DDBJ databases">
        <title>Emergence of the Ug99 lineage of the wheat stem rust pathogen through somatic hybridization.</title>
        <authorList>
            <person name="Li F."/>
            <person name="Upadhyaya N.M."/>
            <person name="Sperschneider J."/>
            <person name="Matny O."/>
            <person name="Nguyen-Phuc H."/>
            <person name="Mago R."/>
            <person name="Raley C."/>
            <person name="Miller M.E."/>
            <person name="Silverstein K.A.T."/>
            <person name="Henningsen E."/>
            <person name="Hirsch C.D."/>
            <person name="Visser B."/>
            <person name="Pretorius Z.A."/>
            <person name="Steffenson B.J."/>
            <person name="Schwessinger B."/>
            <person name="Dodds P.N."/>
            <person name="Figueroa M."/>
        </authorList>
    </citation>
    <scope>NUCLEOTIDE SEQUENCE [LARGE SCALE GENOMIC DNA]</scope>
    <source>
        <strain evidence="1 2">Ug99</strain>
    </source>
</reference>
<evidence type="ECO:0000313" key="2">
    <source>
        <dbReference type="Proteomes" id="UP000325313"/>
    </source>
</evidence>
<gene>
    <name evidence="1" type="ORF">PGTUg99_022514</name>
</gene>
<dbReference type="EMBL" id="VDEP01000445">
    <property type="protein sequence ID" value="KAA1079021.1"/>
    <property type="molecule type" value="Genomic_DNA"/>
</dbReference>
<protein>
    <submittedName>
        <fullName evidence="1">Uncharacterized protein</fullName>
    </submittedName>
</protein>
<accession>A0A5B0MQ41</accession>
<name>A0A5B0MQ41_PUCGR</name>
<evidence type="ECO:0000313" key="1">
    <source>
        <dbReference type="EMBL" id="KAA1079021.1"/>
    </source>
</evidence>
<comment type="caution">
    <text evidence="1">The sequence shown here is derived from an EMBL/GenBank/DDBJ whole genome shotgun (WGS) entry which is preliminary data.</text>
</comment>
<dbReference type="AlphaFoldDB" id="A0A5B0MQ41"/>